<gene>
    <name evidence="1" type="ORF">MU1_22450</name>
</gene>
<dbReference type="Proteomes" id="UP001157114">
    <property type="component" value="Unassembled WGS sequence"/>
</dbReference>
<reference evidence="1 2" key="1">
    <citation type="submission" date="2023-03" db="EMBL/GenBank/DDBJ databases">
        <title>Draft genome sequence of the bacteria which degrade cell wall of Tricholomamatutake.</title>
        <authorList>
            <person name="Konishi Y."/>
            <person name="Fukuta Y."/>
            <person name="Shirasaka N."/>
        </authorList>
    </citation>
    <scope>NUCLEOTIDE SEQUENCE [LARGE SCALE GENOMIC DNA]</scope>
    <source>
        <strain evidence="2">mu1</strain>
    </source>
</reference>
<sequence>MFLAILPIATGAITDHDGGAFGHDIVMSHLIRAGISLADPITFIDLISGAIRHKLV</sequence>
<evidence type="ECO:0000313" key="2">
    <source>
        <dbReference type="Proteomes" id="UP001157114"/>
    </source>
</evidence>
<dbReference type="EMBL" id="BSSQ01000010">
    <property type="protein sequence ID" value="GLX67900.1"/>
    <property type="molecule type" value="Genomic_DNA"/>
</dbReference>
<name>A0ABQ6GCU9_9BACL</name>
<proteinExistence type="predicted"/>
<organism evidence="1 2">
    <name type="scientific">Paenibacillus glycanilyticus</name>
    <dbReference type="NCBI Taxonomy" id="126569"/>
    <lineage>
        <taxon>Bacteria</taxon>
        <taxon>Bacillati</taxon>
        <taxon>Bacillota</taxon>
        <taxon>Bacilli</taxon>
        <taxon>Bacillales</taxon>
        <taxon>Paenibacillaceae</taxon>
        <taxon>Paenibacillus</taxon>
    </lineage>
</organism>
<keyword evidence="2" id="KW-1185">Reference proteome</keyword>
<accession>A0ABQ6GCU9</accession>
<evidence type="ECO:0000313" key="1">
    <source>
        <dbReference type="EMBL" id="GLX67900.1"/>
    </source>
</evidence>
<protein>
    <submittedName>
        <fullName evidence="1">Uncharacterized protein</fullName>
    </submittedName>
</protein>
<comment type="caution">
    <text evidence="1">The sequence shown here is derived from an EMBL/GenBank/DDBJ whole genome shotgun (WGS) entry which is preliminary data.</text>
</comment>
<dbReference type="RefSeq" id="WP_284238661.1">
    <property type="nucleotide sequence ID" value="NZ_BSSQ01000010.1"/>
</dbReference>